<reference evidence="2 3" key="1">
    <citation type="journal article" date="2016" name="Nat. Commun.">
        <title>Thousands of microbial genomes shed light on interconnected biogeochemical processes in an aquifer system.</title>
        <authorList>
            <person name="Anantharaman K."/>
            <person name="Brown C.T."/>
            <person name="Hug L.A."/>
            <person name="Sharon I."/>
            <person name="Castelle C.J."/>
            <person name="Probst A.J."/>
            <person name="Thomas B.C."/>
            <person name="Singh A."/>
            <person name="Wilkins M.J."/>
            <person name="Karaoz U."/>
            <person name="Brodie E.L."/>
            <person name="Williams K.H."/>
            <person name="Hubbard S.S."/>
            <person name="Banfield J.F."/>
        </authorList>
    </citation>
    <scope>NUCLEOTIDE SEQUENCE [LARGE SCALE GENOMIC DNA]</scope>
</reference>
<accession>A0A1G2KYH5</accession>
<comment type="caution">
    <text evidence="2">The sequence shown here is derived from an EMBL/GenBank/DDBJ whole genome shotgun (WGS) entry which is preliminary data.</text>
</comment>
<dbReference type="PANTHER" id="PTHR34322">
    <property type="entry name" value="TRANSPOSASE, Y1_TNP DOMAIN-CONTAINING"/>
    <property type="match status" value="1"/>
</dbReference>
<dbReference type="Gene3D" id="3.30.70.1290">
    <property type="entry name" value="Transposase IS200-like"/>
    <property type="match status" value="1"/>
</dbReference>
<dbReference type="EMBL" id="MHQL01000013">
    <property type="protein sequence ID" value="OHA03531.1"/>
    <property type="molecule type" value="Genomic_DNA"/>
</dbReference>
<evidence type="ECO:0000259" key="1">
    <source>
        <dbReference type="SMART" id="SM01321"/>
    </source>
</evidence>
<dbReference type="PANTHER" id="PTHR34322:SF2">
    <property type="entry name" value="TRANSPOSASE IS200-LIKE DOMAIN-CONTAINING PROTEIN"/>
    <property type="match status" value="1"/>
</dbReference>
<dbReference type="GO" id="GO:0006313">
    <property type="term" value="P:DNA transposition"/>
    <property type="evidence" value="ECO:0007669"/>
    <property type="project" value="InterPro"/>
</dbReference>
<organism evidence="2 3">
    <name type="scientific">Candidatus Sungbacteria bacterium RIFCSPHIGHO2_02_FULL_51_29</name>
    <dbReference type="NCBI Taxonomy" id="1802273"/>
    <lineage>
        <taxon>Bacteria</taxon>
        <taxon>Candidatus Sungiibacteriota</taxon>
    </lineage>
</organism>
<dbReference type="GO" id="GO:0003677">
    <property type="term" value="F:DNA binding"/>
    <property type="evidence" value="ECO:0007669"/>
    <property type="project" value="InterPro"/>
</dbReference>
<proteinExistence type="predicted"/>
<name>A0A1G2KYH5_9BACT</name>
<evidence type="ECO:0000313" key="3">
    <source>
        <dbReference type="Proteomes" id="UP000177811"/>
    </source>
</evidence>
<dbReference type="Proteomes" id="UP000177811">
    <property type="component" value="Unassembled WGS sequence"/>
</dbReference>
<sequence>MAKPQFTENQIYHVYNRGVEKRNVFLDRTDHLRFIHDLYEMNDAAATANVLYYFNPKSMEVEPQYIQPTGRKHKRKLLVEILVFTLMPNHYHLLLRQKSENGIVKFMQKLGTAYTMYFNKKYERVGALFQGRFKAVRVETDAHFLYVPFYIHANPVFKKRQSDSLGRDAVVRTLAKYKWSSFQDYIGKKNFPSVTSRDFLLSFHGGEKQFLQETKRLLREYQPEKVVDEIGNIVLEDVV</sequence>
<dbReference type="InterPro" id="IPR002686">
    <property type="entry name" value="Transposase_17"/>
</dbReference>
<dbReference type="InterPro" id="IPR036515">
    <property type="entry name" value="Transposase_17_sf"/>
</dbReference>
<dbReference type="Pfam" id="PF01797">
    <property type="entry name" value="Y1_Tnp"/>
    <property type="match status" value="1"/>
</dbReference>
<dbReference type="SUPFAM" id="SSF143422">
    <property type="entry name" value="Transposase IS200-like"/>
    <property type="match status" value="1"/>
</dbReference>
<protein>
    <recommendedName>
        <fullName evidence="1">Transposase IS200-like domain-containing protein</fullName>
    </recommendedName>
</protein>
<dbReference type="GO" id="GO:0004803">
    <property type="term" value="F:transposase activity"/>
    <property type="evidence" value="ECO:0007669"/>
    <property type="project" value="InterPro"/>
</dbReference>
<dbReference type="AlphaFoldDB" id="A0A1G2KYH5"/>
<evidence type="ECO:0000313" key="2">
    <source>
        <dbReference type="EMBL" id="OHA03531.1"/>
    </source>
</evidence>
<dbReference type="SMART" id="SM01321">
    <property type="entry name" value="Y1_Tnp"/>
    <property type="match status" value="1"/>
</dbReference>
<feature type="domain" description="Transposase IS200-like" evidence="1">
    <location>
        <begin position="7"/>
        <end position="154"/>
    </location>
</feature>
<gene>
    <name evidence="2" type="ORF">A3C16_00445</name>
</gene>